<feature type="region of interest" description="Disordered" evidence="1">
    <location>
        <begin position="806"/>
        <end position="918"/>
    </location>
</feature>
<name>A0ABN9VMK5_9DINO</name>
<evidence type="ECO:0000313" key="3">
    <source>
        <dbReference type="Proteomes" id="UP001189429"/>
    </source>
</evidence>
<evidence type="ECO:0008006" key="4">
    <source>
        <dbReference type="Google" id="ProtNLM"/>
    </source>
</evidence>
<accession>A0ABN9VMK5</accession>
<evidence type="ECO:0000256" key="1">
    <source>
        <dbReference type="SAM" id="MobiDB-lite"/>
    </source>
</evidence>
<feature type="region of interest" description="Disordered" evidence="1">
    <location>
        <begin position="125"/>
        <end position="158"/>
    </location>
</feature>
<dbReference type="Proteomes" id="UP001189429">
    <property type="component" value="Unassembled WGS sequence"/>
</dbReference>
<keyword evidence="3" id="KW-1185">Reference proteome</keyword>
<evidence type="ECO:0000313" key="2">
    <source>
        <dbReference type="EMBL" id="CAK0874569.1"/>
    </source>
</evidence>
<comment type="caution">
    <text evidence="2">The sequence shown here is derived from an EMBL/GenBank/DDBJ whole genome shotgun (WGS) entry which is preliminary data.</text>
</comment>
<protein>
    <recommendedName>
        <fullName evidence="4">RNA-directed RNA polymerase</fullName>
    </recommendedName>
</protein>
<organism evidence="2 3">
    <name type="scientific">Prorocentrum cordatum</name>
    <dbReference type="NCBI Taxonomy" id="2364126"/>
    <lineage>
        <taxon>Eukaryota</taxon>
        <taxon>Sar</taxon>
        <taxon>Alveolata</taxon>
        <taxon>Dinophyceae</taxon>
        <taxon>Prorocentrales</taxon>
        <taxon>Prorocentraceae</taxon>
        <taxon>Prorocentrum</taxon>
    </lineage>
</organism>
<sequence length="1266" mass="139248">MMYRTAGTPRAWLEKFLRDKNIAPADRVAHRPLVEALEEAGCFDQVNLGGLACLEVIVRRLNAIVDAYKRAGAPSFANARYLAPLGEADELMAPSLRNHVSRRAKEDWEVEQSMKKAEAVDARVAAHHGAEGATTGAGGGDKGSHPRAPPAGPVMTEKAQPGEWVELVNRALRSLNWLAGFKGAVASPSPGASTLDKHAALQQHLLREAHRRQAAAPEVMPKAEAALRELLRGQSVYETDSAPRNLVSYQPGKVSLPDSVLDCRFIEDIVSPGCRSFLEENHKRMRLEPETVDFDSMPRLYMDPVLKRNSKSYRTFLRDLAGRGLLGVTTRPAESVGLFFVAKSNGAQRMIIDARRSNGHFRTPPGVQLLSSEGFGRIEVELPPGVLPSSVEGQRLLDAFTVYVATTDVKDCFYRMRVREDLGRYFCLPAVPKHVFDGIQVTGAPGDAPPDAPVRPYLAVLPMGFTWSLYLAQAANEDRVCRSPSLCRAMPAGRQQPLIQDQAEAFVLRAASRGVGGAYVRVGNLGAVSDDADLSDRMVSEWSDLFEPVGLALHKSESHGGAGEALGTELDGTRLRSGITSSRFWKLERGLTGLLARGRCSGQALEKVIGHCTFCGLAARESLSIFHTVYKFISVQYFDVGSMWPEVVEELVAFRGVLLFLGRDWWLPWNPCVLETDASLAGWAMAQSFWEPSQVASVGRVSERSRFKRVGAHSARESALTSAHLFRDESGSAWKTVRKGVWGLSEGILVLEARALVKDFKLLVQIRRFNAYALALGIAPYFRWIPSEFNQSDSVPTDARAGSAAAAGATAGESPGVVAGSAAAWRRPAALPERSADSEGEVESAGEAPGGDGHARMESRPRQTPAPPSVTLEDLAPADDAGDDVAGAGEGDESSGSDSLVNHATAAARRSRRLQDSRRRRRAALYTDMIMQTAAGGPTLLERLAVTRRARKRYAKYLDRFYLHADLTDDELVRSSDETVDRWVCDYFTAMYLSGEQSSLGDQTGAALIDRHPAFGRRGGRALPRTWRALKAWRRLTPSRTRRALPLAVWSAVMWRLVDKGLPFMALFLAVGLSAYSRPSSLLAARKCDLVPPSRATVDSWSLLTHPEEEGRPSKTNRYDEGCLLDSSYLRGLGPLFAELRGHGDRTKLWPFTYLELSQAVQLAAAEIGAGKLTLYQLRHSGASIDASRRTRSLEEIRRRGCWAQAKSMHRYEHSSRLSAEYERFPADQRRLYEACEVHLMRIMLGHAHPVRFSHRMLTWQSRVPS</sequence>
<dbReference type="EMBL" id="CAUYUJ010017405">
    <property type="protein sequence ID" value="CAK0874569.1"/>
    <property type="molecule type" value="Genomic_DNA"/>
</dbReference>
<gene>
    <name evidence="2" type="ORF">PCOR1329_LOCUS59414</name>
</gene>
<feature type="compositionally biased region" description="Low complexity" evidence="1">
    <location>
        <begin position="819"/>
        <end position="830"/>
    </location>
</feature>
<reference evidence="2" key="1">
    <citation type="submission" date="2023-10" db="EMBL/GenBank/DDBJ databases">
        <authorList>
            <person name="Chen Y."/>
            <person name="Shah S."/>
            <person name="Dougan E. K."/>
            <person name="Thang M."/>
            <person name="Chan C."/>
        </authorList>
    </citation>
    <scope>NUCLEOTIDE SEQUENCE [LARGE SCALE GENOMIC DNA]</scope>
</reference>
<proteinExistence type="predicted"/>